<evidence type="ECO:0000313" key="2">
    <source>
        <dbReference type="EMBL" id="JAD35705.1"/>
    </source>
</evidence>
<reference evidence="2" key="2">
    <citation type="journal article" date="2015" name="Data Brief">
        <title>Shoot transcriptome of the giant reed, Arundo donax.</title>
        <authorList>
            <person name="Barrero R.A."/>
            <person name="Guerrero F.D."/>
            <person name="Moolhuijzen P."/>
            <person name="Goolsby J.A."/>
            <person name="Tidwell J."/>
            <person name="Bellgard S.E."/>
            <person name="Bellgard M.I."/>
        </authorList>
    </citation>
    <scope>NUCLEOTIDE SEQUENCE</scope>
    <source>
        <tissue evidence="2">Shoot tissue taken approximately 20 cm above the soil surface</tissue>
    </source>
</reference>
<sequence>MRQIQRMTMESKHRRRGLGTSCC</sequence>
<proteinExistence type="predicted"/>
<name>A0A0A8ZG48_ARUDO</name>
<feature type="region of interest" description="Disordered" evidence="1">
    <location>
        <begin position="1"/>
        <end position="23"/>
    </location>
</feature>
<organism evidence="2">
    <name type="scientific">Arundo donax</name>
    <name type="common">Giant reed</name>
    <name type="synonym">Donax arundinaceus</name>
    <dbReference type="NCBI Taxonomy" id="35708"/>
    <lineage>
        <taxon>Eukaryota</taxon>
        <taxon>Viridiplantae</taxon>
        <taxon>Streptophyta</taxon>
        <taxon>Embryophyta</taxon>
        <taxon>Tracheophyta</taxon>
        <taxon>Spermatophyta</taxon>
        <taxon>Magnoliopsida</taxon>
        <taxon>Liliopsida</taxon>
        <taxon>Poales</taxon>
        <taxon>Poaceae</taxon>
        <taxon>PACMAD clade</taxon>
        <taxon>Arundinoideae</taxon>
        <taxon>Arundineae</taxon>
        <taxon>Arundo</taxon>
    </lineage>
</organism>
<reference evidence="2" key="1">
    <citation type="submission" date="2014-09" db="EMBL/GenBank/DDBJ databases">
        <authorList>
            <person name="Magalhaes I.L.F."/>
            <person name="Oliveira U."/>
            <person name="Santos F.R."/>
            <person name="Vidigal T.H.D.A."/>
            <person name="Brescovit A.D."/>
            <person name="Santos A.J."/>
        </authorList>
    </citation>
    <scope>NUCLEOTIDE SEQUENCE</scope>
    <source>
        <tissue evidence="2">Shoot tissue taken approximately 20 cm above the soil surface</tissue>
    </source>
</reference>
<dbReference type="EMBL" id="GBRH01262190">
    <property type="protein sequence ID" value="JAD35705.1"/>
    <property type="molecule type" value="Transcribed_RNA"/>
</dbReference>
<dbReference type="AlphaFoldDB" id="A0A0A8ZG48"/>
<evidence type="ECO:0000256" key="1">
    <source>
        <dbReference type="SAM" id="MobiDB-lite"/>
    </source>
</evidence>
<protein>
    <submittedName>
        <fullName evidence="2">Uncharacterized protein</fullName>
    </submittedName>
</protein>
<accession>A0A0A8ZG48</accession>